<dbReference type="InterPro" id="IPR025875">
    <property type="entry name" value="Leu-rich_rpt_4"/>
</dbReference>
<evidence type="ECO:0000313" key="13">
    <source>
        <dbReference type="EMBL" id="GMH65742.1"/>
    </source>
</evidence>
<dbReference type="PANTHER" id="PTHR45973">
    <property type="entry name" value="PROTEIN PHOSPHATASE 1 REGULATORY SUBUNIT SDS22-RELATED"/>
    <property type="match status" value="1"/>
</dbReference>
<dbReference type="Proteomes" id="UP001165082">
    <property type="component" value="Unassembled WGS sequence"/>
</dbReference>
<dbReference type="Pfam" id="PF12799">
    <property type="entry name" value="LRR_4"/>
    <property type="match status" value="1"/>
</dbReference>
<keyword evidence="7" id="KW-0969">Cilium</keyword>
<dbReference type="GO" id="GO:0005929">
    <property type="term" value="C:cilium"/>
    <property type="evidence" value="ECO:0007669"/>
    <property type="project" value="TreeGrafter"/>
</dbReference>
<dbReference type="EMBL" id="BRXZ01001222">
    <property type="protein sequence ID" value="GMH65742.1"/>
    <property type="molecule type" value="Genomic_DNA"/>
</dbReference>
<dbReference type="PROSITE" id="PS51450">
    <property type="entry name" value="LRR"/>
    <property type="match status" value="2"/>
</dbReference>
<evidence type="ECO:0000256" key="9">
    <source>
        <dbReference type="ARBA" id="ARBA00023273"/>
    </source>
</evidence>
<keyword evidence="14" id="KW-1185">Reference proteome</keyword>
<keyword evidence="9" id="KW-0966">Cell projection</keyword>
<proteinExistence type="inferred from homology"/>
<evidence type="ECO:0000256" key="4">
    <source>
        <dbReference type="ARBA" id="ARBA00022737"/>
    </source>
</evidence>
<reference evidence="13" key="1">
    <citation type="submission" date="2022-07" db="EMBL/GenBank/DDBJ databases">
        <title>Genome analysis of Parmales, a sister group of diatoms, reveals the evolutionary specialization of diatoms from phago-mixotrophs to photoautotrophs.</title>
        <authorList>
            <person name="Ban H."/>
            <person name="Sato S."/>
            <person name="Yoshikawa S."/>
            <person name="Kazumasa Y."/>
            <person name="Nakamura Y."/>
            <person name="Ichinomiya M."/>
            <person name="Saitoh K."/>
            <person name="Sato N."/>
            <person name="Blanc-Mathieu R."/>
            <person name="Endo H."/>
            <person name="Kuwata A."/>
            <person name="Ogata H."/>
        </authorList>
    </citation>
    <scope>NUCLEOTIDE SEQUENCE</scope>
</reference>
<evidence type="ECO:0000256" key="12">
    <source>
        <dbReference type="SAM" id="Coils"/>
    </source>
</evidence>
<dbReference type="Gene3D" id="3.80.10.10">
    <property type="entry name" value="Ribonuclease Inhibitor"/>
    <property type="match status" value="1"/>
</dbReference>
<dbReference type="OrthoDB" id="266138at2759"/>
<evidence type="ECO:0000256" key="5">
    <source>
        <dbReference type="ARBA" id="ARBA00022846"/>
    </source>
</evidence>
<keyword evidence="4" id="KW-0677">Repeat</keyword>
<accession>A0A9W7A4N7</accession>
<evidence type="ECO:0000256" key="6">
    <source>
        <dbReference type="ARBA" id="ARBA00023054"/>
    </source>
</evidence>
<keyword evidence="8" id="KW-0206">Cytoskeleton</keyword>
<feature type="coiled-coil region" evidence="12">
    <location>
        <begin position="263"/>
        <end position="290"/>
    </location>
</feature>
<keyword evidence="3" id="KW-0433">Leucine-rich repeat</keyword>
<evidence type="ECO:0000313" key="14">
    <source>
        <dbReference type="Proteomes" id="UP001165082"/>
    </source>
</evidence>
<comment type="caution">
    <text evidence="13">The sequence shown here is derived from an EMBL/GenBank/DDBJ whole genome shotgun (WGS) entry which is preliminary data.</text>
</comment>
<dbReference type="InterPro" id="IPR050576">
    <property type="entry name" value="Cilia_flagella_integrity"/>
</dbReference>
<comment type="subcellular location">
    <subcellularLocation>
        <location evidence="1">Cytoplasm</location>
        <location evidence="1">Cytoskeleton</location>
        <location evidence="1">Flagellum axoneme</location>
    </subcellularLocation>
</comment>
<dbReference type="PANTHER" id="PTHR45973:SF12">
    <property type="entry name" value="DYNEIN REGULATORY COMPLEX SUBUNIT 3"/>
    <property type="match status" value="1"/>
</dbReference>
<keyword evidence="5" id="KW-0282">Flagellum</keyword>
<protein>
    <recommendedName>
        <fullName evidence="11">Dynein regulatory complex subunit 3</fullName>
    </recommendedName>
</protein>
<evidence type="ECO:0000256" key="1">
    <source>
        <dbReference type="ARBA" id="ARBA00004611"/>
    </source>
</evidence>
<dbReference type="AlphaFoldDB" id="A0A9W7A4N7"/>
<dbReference type="SUPFAM" id="SSF52075">
    <property type="entry name" value="Outer arm dynein light chain 1"/>
    <property type="match status" value="1"/>
</dbReference>
<comment type="similarity">
    <text evidence="10">Belongs to the DRC3 family.</text>
</comment>
<keyword evidence="2" id="KW-0963">Cytoplasm</keyword>
<dbReference type="InterPro" id="IPR032675">
    <property type="entry name" value="LRR_dom_sf"/>
</dbReference>
<dbReference type="InterPro" id="IPR001611">
    <property type="entry name" value="Leu-rich_rpt"/>
</dbReference>
<evidence type="ECO:0000256" key="11">
    <source>
        <dbReference type="ARBA" id="ARBA00040950"/>
    </source>
</evidence>
<evidence type="ECO:0000256" key="8">
    <source>
        <dbReference type="ARBA" id="ARBA00023212"/>
    </source>
</evidence>
<sequence length="426" mass="48162">MPSNENDDIAVIDEELIQHALAESADPSAGGALSLAAMVSEATSLRLSFKSIKKIDNLAGFENLTTLCLDNNVLDSICNISHLTQLKWLDLSFNNITEIEGLNSCTQLMDVSLFNNKIETVQGLDDCKELQCLSLGNNKINSLDICQTIFDDFFREDTEYNKLQHLPQINDIVEDLQNSINTQSEELKDKGLALQKQKEEEIEKFEKALEGVRAKGASVSIKKIEDFARQKKRVFRDIEVNDASLTTAEPLLDNLKGLYDQLMDMEMQQVQQFQELLDQFENAYGILKSQCAEQTTNYFKTIQEAEEKYHEDVTKLANELLSKAGEGELPEGLTEDAKNLLVDRDALMASISSSHDIHVSKAYAAESIMEEKEKHNAETIVKKYTDDAATRNRSRIMELFKFVEDSKASILMILNQKTQEEEDDEY</sequence>
<organism evidence="13 14">
    <name type="scientific">Triparma retinervis</name>
    <dbReference type="NCBI Taxonomy" id="2557542"/>
    <lineage>
        <taxon>Eukaryota</taxon>
        <taxon>Sar</taxon>
        <taxon>Stramenopiles</taxon>
        <taxon>Ochrophyta</taxon>
        <taxon>Bolidophyceae</taxon>
        <taxon>Parmales</taxon>
        <taxon>Triparmaceae</taxon>
        <taxon>Triparma</taxon>
    </lineage>
</organism>
<keyword evidence="6 12" id="KW-0175">Coiled coil</keyword>
<dbReference type="SMART" id="SM00365">
    <property type="entry name" value="LRR_SD22"/>
    <property type="match status" value="3"/>
</dbReference>
<name>A0A9W7A4N7_9STRA</name>
<gene>
    <name evidence="13" type="ORF">TrRE_jg4963</name>
</gene>
<evidence type="ECO:0000256" key="7">
    <source>
        <dbReference type="ARBA" id="ARBA00023069"/>
    </source>
</evidence>
<evidence type="ECO:0000256" key="2">
    <source>
        <dbReference type="ARBA" id="ARBA00022490"/>
    </source>
</evidence>
<evidence type="ECO:0000256" key="3">
    <source>
        <dbReference type="ARBA" id="ARBA00022614"/>
    </source>
</evidence>
<evidence type="ECO:0000256" key="10">
    <source>
        <dbReference type="ARBA" id="ARBA00038378"/>
    </source>
</evidence>